<accession>A0A1T4KK33</accession>
<evidence type="ECO:0000313" key="2">
    <source>
        <dbReference type="EMBL" id="SJZ42746.1"/>
    </source>
</evidence>
<name>A0A1T4KK33_9FIRM</name>
<proteinExistence type="predicted"/>
<dbReference type="AlphaFoldDB" id="A0A1T4KK33"/>
<dbReference type="OrthoDB" id="95585at2"/>
<dbReference type="Proteomes" id="UP000243297">
    <property type="component" value="Unassembled WGS sequence"/>
</dbReference>
<evidence type="ECO:0000313" key="3">
    <source>
        <dbReference type="Proteomes" id="UP000243297"/>
    </source>
</evidence>
<dbReference type="PANTHER" id="PTHR47738">
    <property type="entry name" value="PTS SYSTEM FRUCTOSE-LIKE EIIA COMPONENT-RELATED"/>
    <property type="match status" value="1"/>
</dbReference>
<dbReference type="Pfam" id="PF00359">
    <property type="entry name" value="PTS_EIIA_2"/>
    <property type="match status" value="1"/>
</dbReference>
<sequence>MTNYNESQIIVIEEELPKEEVLQKMAKLLESKKLVKDTYLNAILEREKTYPTGIDTEGINVAIPHCDIANVNEAALCVGVLKHPVEFAKMDDPDTNIKVSMVIMMALTEPHGHIEMLQKIIALIQDQDILSKITMTNDPKIVFDLTKDKLI</sequence>
<organism evidence="2 3">
    <name type="scientific">Anaerorhabdus furcosa</name>
    <dbReference type="NCBI Taxonomy" id="118967"/>
    <lineage>
        <taxon>Bacteria</taxon>
        <taxon>Bacillati</taxon>
        <taxon>Bacillota</taxon>
        <taxon>Erysipelotrichia</taxon>
        <taxon>Erysipelotrichales</taxon>
        <taxon>Erysipelotrichaceae</taxon>
        <taxon>Anaerorhabdus</taxon>
    </lineage>
</organism>
<gene>
    <name evidence="2" type="ORF">SAMN02745191_0577</name>
</gene>
<reference evidence="3" key="1">
    <citation type="submission" date="2017-02" db="EMBL/GenBank/DDBJ databases">
        <authorList>
            <person name="Varghese N."/>
            <person name="Submissions S."/>
        </authorList>
    </citation>
    <scope>NUCLEOTIDE SEQUENCE [LARGE SCALE GENOMIC DNA]</scope>
    <source>
        <strain evidence="3">ATCC 25662</strain>
    </source>
</reference>
<dbReference type="InterPro" id="IPR051541">
    <property type="entry name" value="PTS_SugarTrans_NitroReg"/>
</dbReference>
<protein>
    <submittedName>
        <fullName evidence="2">PTS system, galactitol-specific IIA component</fullName>
    </submittedName>
</protein>
<evidence type="ECO:0000259" key="1">
    <source>
        <dbReference type="PROSITE" id="PS51094"/>
    </source>
</evidence>
<dbReference type="STRING" id="118967.SAMN02745191_0577"/>
<dbReference type="CDD" id="cd00211">
    <property type="entry name" value="PTS_IIA_fru"/>
    <property type="match status" value="1"/>
</dbReference>
<dbReference type="RefSeq" id="WP_078711006.1">
    <property type="nucleotide sequence ID" value="NZ_FUWY01000001.1"/>
</dbReference>
<dbReference type="SUPFAM" id="SSF55804">
    <property type="entry name" value="Phoshotransferase/anion transport protein"/>
    <property type="match status" value="1"/>
</dbReference>
<dbReference type="EMBL" id="FUWY01000001">
    <property type="protein sequence ID" value="SJZ42746.1"/>
    <property type="molecule type" value="Genomic_DNA"/>
</dbReference>
<feature type="domain" description="PTS EIIA type-2" evidence="1">
    <location>
        <begin position="2"/>
        <end position="149"/>
    </location>
</feature>
<keyword evidence="3" id="KW-1185">Reference proteome</keyword>
<dbReference type="InterPro" id="IPR002178">
    <property type="entry name" value="PTS_EIIA_type-2_dom"/>
</dbReference>
<dbReference type="PANTHER" id="PTHR47738:SF3">
    <property type="entry name" value="PHOSPHOTRANSFERASE SYSTEM MANNITOL_FRUCTOSE-SPECIFIC IIA DOMAIN CONTAINING PROTEIN"/>
    <property type="match status" value="1"/>
</dbReference>
<dbReference type="Gene3D" id="3.40.930.10">
    <property type="entry name" value="Mannitol-specific EII, Chain A"/>
    <property type="match status" value="1"/>
</dbReference>
<dbReference type="InterPro" id="IPR016152">
    <property type="entry name" value="PTrfase/Anion_transptr"/>
</dbReference>
<dbReference type="PROSITE" id="PS51094">
    <property type="entry name" value="PTS_EIIA_TYPE_2"/>
    <property type="match status" value="1"/>
</dbReference>